<dbReference type="Proteomes" id="UP000320404">
    <property type="component" value="Unassembled WGS sequence"/>
</dbReference>
<gene>
    <name evidence="1" type="ORF">EVA69_03745</name>
</gene>
<dbReference type="InterPro" id="IPR029033">
    <property type="entry name" value="His_PPase_superfam"/>
</dbReference>
<dbReference type="SUPFAM" id="SSF53254">
    <property type="entry name" value="Phosphoglycerate mutase-like"/>
    <property type="match status" value="1"/>
</dbReference>
<dbReference type="SMART" id="SM00855">
    <property type="entry name" value="PGAM"/>
    <property type="match status" value="1"/>
</dbReference>
<dbReference type="Gene3D" id="3.40.50.1240">
    <property type="entry name" value="Phosphoglycerate mutase-like"/>
    <property type="match status" value="1"/>
</dbReference>
<dbReference type="EMBL" id="SHAH01000046">
    <property type="protein sequence ID" value="RZO75785.1"/>
    <property type="molecule type" value="Genomic_DNA"/>
</dbReference>
<dbReference type="AlphaFoldDB" id="A0A520S014"/>
<evidence type="ECO:0000313" key="2">
    <source>
        <dbReference type="Proteomes" id="UP000320404"/>
    </source>
</evidence>
<dbReference type="PANTHER" id="PTHR47623:SF1">
    <property type="entry name" value="OS09G0287300 PROTEIN"/>
    <property type="match status" value="1"/>
</dbReference>
<protein>
    <submittedName>
        <fullName evidence="1">Histidine phosphatase family protein</fullName>
    </submittedName>
</protein>
<dbReference type="PANTHER" id="PTHR47623">
    <property type="entry name" value="OS09G0287300 PROTEIN"/>
    <property type="match status" value="1"/>
</dbReference>
<name>A0A520S014_9GAMM</name>
<sequence length="164" mass="18426">MKTLYLLRHAKSSWDDPELKDFERPLADRGRRDVPEMASRFQQRGSQLDCIICSPAVRAKTTAKLMAEELGFDADEVASNPELYFAGAGMFLKAARLVDDHFESAMLVGHNPAITEFANLMTGAEIDNIPTCGLVQMSLPIESWSEIEERGARLEEFDYPKKEV</sequence>
<comment type="caution">
    <text evidence="1">The sequence shown here is derived from an EMBL/GenBank/DDBJ whole genome shotgun (WGS) entry which is preliminary data.</text>
</comment>
<dbReference type="Pfam" id="PF00300">
    <property type="entry name" value="His_Phos_1"/>
    <property type="match status" value="1"/>
</dbReference>
<reference evidence="1 2" key="1">
    <citation type="submission" date="2019-02" db="EMBL/GenBank/DDBJ databases">
        <title>Prokaryotic population dynamics and viral predation in marine succession experiment using metagenomics: the confinement effect.</title>
        <authorList>
            <person name="Haro-Moreno J.M."/>
            <person name="Rodriguez-Valera F."/>
            <person name="Lopez-Perez M."/>
        </authorList>
    </citation>
    <scope>NUCLEOTIDE SEQUENCE [LARGE SCALE GENOMIC DNA]</scope>
    <source>
        <strain evidence="1">MED-G158</strain>
    </source>
</reference>
<dbReference type="InterPro" id="IPR013078">
    <property type="entry name" value="His_Pase_superF_clade-1"/>
</dbReference>
<dbReference type="CDD" id="cd07067">
    <property type="entry name" value="HP_PGM_like"/>
    <property type="match status" value="1"/>
</dbReference>
<accession>A0A520S014</accession>
<evidence type="ECO:0000313" key="1">
    <source>
        <dbReference type="EMBL" id="RZO75785.1"/>
    </source>
</evidence>
<proteinExistence type="predicted"/>
<organism evidence="1 2">
    <name type="scientific">OM182 bacterium</name>
    <dbReference type="NCBI Taxonomy" id="2510334"/>
    <lineage>
        <taxon>Bacteria</taxon>
        <taxon>Pseudomonadati</taxon>
        <taxon>Pseudomonadota</taxon>
        <taxon>Gammaproteobacteria</taxon>
        <taxon>OMG group</taxon>
        <taxon>OM182 clade</taxon>
    </lineage>
</organism>